<dbReference type="Proteomes" id="UP000319663">
    <property type="component" value="Unassembled WGS sequence"/>
</dbReference>
<feature type="compositionally biased region" description="Polar residues" evidence="6">
    <location>
        <begin position="662"/>
        <end position="677"/>
    </location>
</feature>
<dbReference type="AlphaFoldDB" id="A0A507R5L8"/>
<dbReference type="GO" id="GO:0016020">
    <property type="term" value="C:membrane"/>
    <property type="evidence" value="ECO:0007669"/>
    <property type="project" value="UniProtKB-SubCell"/>
</dbReference>
<dbReference type="PROSITE" id="PS50053">
    <property type="entry name" value="UBIQUITIN_2"/>
    <property type="match status" value="1"/>
</dbReference>
<evidence type="ECO:0000259" key="7">
    <source>
        <dbReference type="PROSITE" id="PS50053"/>
    </source>
</evidence>
<dbReference type="OrthoDB" id="21589at2759"/>
<dbReference type="InterPro" id="IPR029071">
    <property type="entry name" value="Ubiquitin-like_domsf"/>
</dbReference>
<name>A0A507R5L8_MONPU</name>
<dbReference type="EMBL" id="VIFY01000004">
    <property type="protein sequence ID" value="TQB77046.1"/>
    <property type="molecule type" value="Genomic_DNA"/>
</dbReference>
<feature type="compositionally biased region" description="Low complexity" evidence="6">
    <location>
        <begin position="106"/>
        <end position="121"/>
    </location>
</feature>
<keyword evidence="2" id="KW-0812">Transmembrane</keyword>
<evidence type="ECO:0000256" key="4">
    <source>
        <dbReference type="ARBA" id="ARBA00023136"/>
    </source>
</evidence>
<dbReference type="InterPro" id="IPR039751">
    <property type="entry name" value="HERPUD1/2"/>
</dbReference>
<feature type="compositionally biased region" description="Polar residues" evidence="6">
    <location>
        <begin position="636"/>
        <end position="653"/>
    </location>
</feature>
<keyword evidence="3" id="KW-1133">Transmembrane helix</keyword>
<dbReference type="PANTHER" id="PTHR12943">
    <property type="entry name" value="HOMOCYSTEINE-RESPONSIVE ENDOPLASMIC RETICULUM-RESIDENT UNIQUITIN-LIKE DOMAIN HERPUD PROTEIN FAMILY MEMBER"/>
    <property type="match status" value="1"/>
</dbReference>
<feature type="region of interest" description="Disordered" evidence="6">
    <location>
        <begin position="528"/>
        <end position="554"/>
    </location>
</feature>
<organism evidence="8 9">
    <name type="scientific">Monascus purpureus</name>
    <name type="common">Red mold</name>
    <name type="synonym">Monascus anka</name>
    <dbReference type="NCBI Taxonomy" id="5098"/>
    <lineage>
        <taxon>Eukaryota</taxon>
        <taxon>Fungi</taxon>
        <taxon>Dikarya</taxon>
        <taxon>Ascomycota</taxon>
        <taxon>Pezizomycotina</taxon>
        <taxon>Eurotiomycetes</taxon>
        <taxon>Eurotiomycetidae</taxon>
        <taxon>Eurotiales</taxon>
        <taxon>Aspergillaceae</taxon>
        <taxon>Monascus</taxon>
    </lineage>
</organism>
<comment type="subcellular location">
    <subcellularLocation>
        <location evidence="1">Membrane</location>
    </subcellularLocation>
</comment>
<keyword evidence="5" id="KW-0834">Unfolded protein response</keyword>
<reference evidence="8 9" key="1">
    <citation type="submission" date="2019-06" db="EMBL/GenBank/DDBJ databases">
        <title>Wine fermentation using esterase from Monascus purpureus.</title>
        <authorList>
            <person name="Geng C."/>
            <person name="Zhang Y."/>
        </authorList>
    </citation>
    <scope>NUCLEOTIDE SEQUENCE [LARGE SCALE GENOMIC DNA]</scope>
    <source>
        <strain evidence="8">HQ1</strain>
    </source>
</reference>
<evidence type="ECO:0000256" key="2">
    <source>
        <dbReference type="ARBA" id="ARBA00022692"/>
    </source>
</evidence>
<accession>A0A507R5L8</accession>
<keyword evidence="4" id="KW-0472">Membrane</keyword>
<comment type="caution">
    <text evidence="8">The sequence shown here is derived from an EMBL/GenBank/DDBJ whole genome shotgun (WGS) entry which is preliminary data.</text>
</comment>
<dbReference type="GO" id="GO:0030968">
    <property type="term" value="P:endoplasmic reticulum unfolded protein response"/>
    <property type="evidence" value="ECO:0007669"/>
    <property type="project" value="TreeGrafter"/>
</dbReference>
<feature type="region of interest" description="Disordered" evidence="6">
    <location>
        <begin position="227"/>
        <end position="246"/>
    </location>
</feature>
<dbReference type="InterPro" id="IPR000626">
    <property type="entry name" value="Ubiquitin-like_dom"/>
</dbReference>
<dbReference type="Pfam" id="PF00240">
    <property type="entry name" value="ubiquitin"/>
    <property type="match status" value="1"/>
</dbReference>
<evidence type="ECO:0000256" key="3">
    <source>
        <dbReference type="ARBA" id="ARBA00022989"/>
    </source>
</evidence>
<dbReference type="SUPFAM" id="SSF54236">
    <property type="entry name" value="Ubiquitin-like"/>
    <property type="match status" value="1"/>
</dbReference>
<evidence type="ECO:0000256" key="5">
    <source>
        <dbReference type="ARBA" id="ARBA00023230"/>
    </source>
</evidence>
<evidence type="ECO:0000256" key="1">
    <source>
        <dbReference type="ARBA" id="ARBA00004370"/>
    </source>
</evidence>
<evidence type="ECO:0000313" key="8">
    <source>
        <dbReference type="EMBL" id="TQB77046.1"/>
    </source>
</evidence>
<feature type="compositionally biased region" description="Basic and acidic residues" evidence="6">
    <location>
        <begin position="615"/>
        <end position="624"/>
    </location>
</feature>
<dbReference type="STRING" id="5098.A0A507R5L8"/>
<feature type="region of interest" description="Disordered" evidence="6">
    <location>
        <begin position="407"/>
        <end position="430"/>
    </location>
</feature>
<feature type="compositionally biased region" description="Polar residues" evidence="6">
    <location>
        <begin position="237"/>
        <end position="246"/>
    </location>
</feature>
<gene>
    <name evidence="8" type="ORF">MPDQ_005529</name>
</gene>
<sequence>MASDASSNNYASSLGHGSSPNVIVLHILCPSFPPPSRFTINNVPLSTTIAALKTRISDSIPSRPSPESQRLIYRGKPLSDNNVILQDILEPVDTAVHTLHLVLPPGSTPSASSSAASSTLSQEPSHLPAQHRNSRPFTRFSQSTPPQNIQGMRYRGTGISSRLGEAEIGIALQRNIETLRRQVELQARGRWPLRQGVQETATVGRSHPISTQPLLSFSQPHTLQRMQQNPFYPPPSGTSQSPWTSSPSIFTTPADVSGLGSNSSHISTMDSQFAENPRLRLEALRQQIALSESQLNQGTAPPLNQIIRIRTELLNLLDNQYRDPLSQRDGVIESLLSRVLNVYTRADQLRVIQPRCPSQDRRESAGLTFDSSRAPAYLLSSPSGYQALLASPNATQAIQTSLAAIHSTQTSTPSPTLEPTPTANTRPEPDPVALENAVRQAVLNQRPRNNGNNGLARHVRRAWLFIRLYFFCYMFSEPGTWSHIFLVSLAVLTSLLSETSVPGSLYRLLLAPIQRHLEGLLQFGVDEPLQQPAPSTGNEPSQRPGEQAQTIQETHTTTVAQNETGASEIQLWRGFRRIERSFALFVASLIPGVGERHVEARNAAEAAWNAARARVEEERRRQDEAQDGGNEDQFGSAENSAYQDSTEQEASTTRRNHEDGGNQANEVHSTANQDVGN</sequence>
<protein>
    <recommendedName>
        <fullName evidence="7">Ubiquitin-like domain-containing protein</fullName>
    </recommendedName>
</protein>
<dbReference type="Gene3D" id="3.10.20.90">
    <property type="entry name" value="Phosphatidylinositol 3-kinase Catalytic Subunit, Chain A, domain 1"/>
    <property type="match status" value="1"/>
</dbReference>
<dbReference type="PANTHER" id="PTHR12943:SF27">
    <property type="entry name" value="HOMOCYSTEINE-INDUCED ENDOPLASMIC RETICULUM PROTEIN, ISOFORM A"/>
    <property type="match status" value="1"/>
</dbReference>
<feature type="domain" description="Ubiquitin-like" evidence="7">
    <location>
        <begin position="42"/>
        <end position="84"/>
    </location>
</feature>
<proteinExistence type="predicted"/>
<keyword evidence="9" id="KW-1185">Reference proteome</keyword>
<evidence type="ECO:0000256" key="6">
    <source>
        <dbReference type="SAM" id="MobiDB-lite"/>
    </source>
</evidence>
<feature type="compositionally biased region" description="Polar residues" evidence="6">
    <location>
        <begin position="135"/>
        <end position="150"/>
    </location>
</feature>
<feature type="region of interest" description="Disordered" evidence="6">
    <location>
        <begin position="106"/>
        <end position="154"/>
    </location>
</feature>
<feature type="compositionally biased region" description="Polar residues" evidence="6">
    <location>
        <begin position="532"/>
        <end position="541"/>
    </location>
</feature>
<feature type="compositionally biased region" description="Low complexity" evidence="6">
    <location>
        <begin position="407"/>
        <end position="422"/>
    </location>
</feature>
<feature type="region of interest" description="Disordered" evidence="6">
    <location>
        <begin position="615"/>
        <end position="677"/>
    </location>
</feature>
<dbReference type="FunFam" id="3.10.20.90:FF:000046">
    <property type="entry name" value="Homocysteine-responsive endoplasmic reticulum-resident ubiquitin-like domain member 2 protein"/>
    <property type="match status" value="1"/>
</dbReference>
<evidence type="ECO:0000313" key="9">
    <source>
        <dbReference type="Proteomes" id="UP000319663"/>
    </source>
</evidence>